<accession>A0AAJ0FEX0</accession>
<dbReference type="SUPFAM" id="SSF54427">
    <property type="entry name" value="NTF2-like"/>
    <property type="match status" value="1"/>
</dbReference>
<dbReference type="AlphaFoldDB" id="A0AAJ0FEX0"/>
<feature type="compositionally biased region" description="Low complexity" evidence="1">
    <location>
        <begin position="23"/>
        <end position="38"/>
    </location>
</feature>
<gene>
    <name evidence="2" type="ORF">QBC47DRAFT_375121</name>
</gene>
<dbReference type="PANTHER" id="PTHR34213:SF2">
    <property type="entry name" value="NUCLEAR TRANSPORT FACTOR 2 (NTF2) FAMILY PROTEIN"/>
    <property type="match status" value="1"/>
</dbReference>
<dbReference type="EMBL" id="MU839829">
    <property type="protein sequence ID" value="KAK1758580.1"/>
    <property type="molecule type" value="Genomic_DNA"/>
</dbReference>
<proteinExistence type="predicted"/>
<protein>
    <submittedName>
        <fullName evidence="2">Uncharacterized protein</fullName>
    </submittedName>
</protein>
<feature type="region of interest" description="Disordered" evidence="1">
    <location>
        <begin position="22"/>
        <end position="68"/>
    </location>
</feature>
<dbReference type="InterPro" id="IPR032710">
    <property type="entry name" value="NTF2-like_dom_sf"/>
</dbReference>
<name>A0AAJ0FEX0_9PEZI</name>
<comment type="caution">
    <text evidence="2">The sequence shown here is derived from an EMBL/GenBank/DDBJ whole genome shotgun (WGS) entry which is preliminary data.</text>
</comment>
<reference evidence="2" key="1">
    <citation type="submission" date="2023-06" db="EMBL/GenBank/DDBJ databases">
        <title>Genome-scale phylogeny and comparative genomics of the fungal order Sordariales.</title>
        <authorList>
            <consortium name="Lawrence Berkeley National Laboratory"/>
            <person name="Hensen N."/>
            <person name="Bonometti L."/>
            <person name="Westerberg I."/>
            <person name="Brannstrom I.O."/>
            <person name="Guillou S."/>
            <person name="Cros-Aarteil S."/>
            <person name="Calhoun S."/>
            <person name="Haridas S."/>
            <person name="Kuo A."/>
            <person name="Mondo S."/>
            <person name="Pangilinan J."/>
            <person name="Riley R."/>
            <person name="Labutti K."/>
            <person name="Andreopoulos B."/>
            <person name="Lipzen A."/>
            <person name="Chen C."/>
            <person name="Yanf M."/>
            <person name="Daum C."/>
            <person name="Ng V."/>
            <person name="Clum A."/>
            <person name="Steindorff A."/>
            <person name="Ohm R."/>
            <person name="Martin F."/>
            <person name="Silar P."/>
            <person name="Natvig D."/>
            <person name="Lalanne C."/>
            <person name="Gautier V."/>
            <person name="Ament-Velasquez S.L."/>
            <person name="Kruys A."/>
            <person name="Hutchinson M.I."/>
            <person name="Powell A.J."/>
            <person name="Barry K."/>
            <person name="Miller A.N."/>
            <person name="Grigoriev I.V."/>
            <person name="Debuchy R."/>
            <person name="Gladieux P."/>
            <person name="Thoren M.H."/>
            <person name="Johannesson H."/>
        </authorList>
    </citation>
    <scope>NUCLEOTIDE SEQUENCE</scope>
    <source>
        <strain evidence="2">PSN4</strain>
    </source>
</reference>
<dbReference type="PANTHER" id="PTHR34213">
    <property type="entry name" value="NUCLEAR TRANSPORT FACTOR 2 (NTF2) FAMILY PROTEIN"/>
    <property type="match status" value="1"/>
</dbReference>
<sequence>MSLNFLTIYISRTALPRVSSIFSSSTSTSTTTTTTTTTNRAMATGVPSMTAEAHKAENSSPEPEADFGSIGVKNTNINTAEGVDLNARQKLCVGSVLDLFEGRPSLKHLSLWEKDATFTDPLSIATGYSRYAAQWYGLPTVFSPIKIISHRVISSQHPIEMELHNRYTIKALKKAHEIKSIVRIEINPETHKIMRVEDRWDGKLPDNTMAEAFRKLNAVTVPMVVHVPKTEEEDQKMREEREKA</sequence>
<dbReference type="Proteomes" id="UP001239445">
    <property type="component" value="Unassembled WGS sequence"/>
</dbReference>
<evidence type="ECO:0000313" key="2">
    <source>
        <dbReference type="EMBL" id="KAK1758580.1"/>
    </source>
</evidence>
<organism evidence="2 3">
    <name type="scientific">Echria macrotheca</name>
    <dbReference type="NCBI Taxonomy" id="438768"/>
    <lineage>
        <taxon>Eukaryota</taxon>
        <taxon>Fungi</taxon>
        <taxon>Dikarya</taxon>
        <taxon>Ascomycota</taxon>
        <taxon>Pezizomycotina</taxon>
        <taxon>Sordariomycetes</taxon>
        <taxon>Sordariomycetidae</taxon>
        <taxon>Sordariales</taxon>
        <taxon>Schizotheciaceae</taxon>
        <taxon>Echria</taxon>
    </lineage>
</organism>
<evidence type="ECO:0000313" key="3">
    <source>
        <dbReference type="Proteomes" id="UP001239445"/>
    </source>
</evidence>
<keyword evidence="3" id="KW-1185">Reference proteome</keyword>
<evidence type="ECO:0000256" key="1">
    <source>
        <dbReference type="SAM" id="MobiDB-lite"/>
    </source>
</evidence>